<dbReference type="InParanoid" id="A0A1M6D1W0"/>
<gene>
    <name evidence="1" type="ORF">SAMN02745181_0625</name>
</gene>
<dbReference type="EMBL" id="FQYR01000002">
    <property type="protein sequence ID" value="SHI67226.1"/>
    <property type="molecule type" value="Genomic_DNA"/>
</dbReference>
<name>A0A1M6D1W0_9BACT</name>
<evidence type="ECO:0000313" key="2">
    <source>
        <dbReference type="Proteomes" id="UP000184510"/>
    </source>
</evidence>
<dbReference type="AlphaFoldDB" id="A0A1M6D1W0"/>
<evidence type="ECO:0000313" key="1">
    <source>
        <dbReference type="EMBL" id="SHI67226.1"/>
    </source>
</evidence>
<proteinExistence type="predicted"/>
<reference evidence="1 2" key="1">
    <citation type="submission" date="2016-11" db="EMBL/GenBank/DDBJ databases">
        <authorList>
            <person name="Jaros S."/>
            <person name="Januszkiewicz K."/>
            <person name="Wedrychowicz H."/>
        </authorList>
    </citation>
    <scope>NUCLEOTIDE SEQUENCE [LARGE SCALE GENOMIC DNA]</scope>
    <source>
        <strain evidence="1 2">DSM 18772</strain>
    </source>
</reference>
<sequence>MLGGMKEGGSEANSHCVIEIPRADRVMVRVALEERLKTWERTRDYWQQVEEKGFARAWVEGGIEECSSLYEAQAMCELWEVFCAGVFKQLEGD</sequence>
<dbReference type="Proteomes" id="UP000184510">
    <property type="component" value="Unassembled WGS sequence"/>
</dbReference>
<accession>A0A1M6D1W0</accession>
<protein>
    <submittedName>
        <fullName evidence="1">Uncharacterized protein</fullName>
    </submittedName>
</protein>
<organism evidence="1 2">
    <name type="scientific">Rubritalea squalenifaciens DSM 18772</name>
    <dbReference type="NCBI Taxonomy" id="1123071"/>
    <lineage>
        <taxon>Bacteria</taxon>
        <taxon>Pseudomonadati</taxon>
        <taxon>Verrucomicrobiota</taxon>
        <taxon>Verrucomicrobiia</taxon>
        <taxon>Verrucomicrobiales</taxon>
        <taxon>Rubritaleaceae</taxon>
        <taxon>Rubritalea</taxon>
    </lineage>
</organism>
<keyword evidence="2" id="KW-1185">Reference proteome</keyword>